<evidence type="ECO:0000313" key="2">
    <source>
        <dbReference type="EnsemblMetazoa" id="ISCW000127-PA"/>
    </source>
</evidence>
<dbReference type="Proteomes" id="UP000001555">
    <property type="component" value="Unassembled WGS sequence"/>
</dbReference>
<evidence type="ECO:0000313" key="1">
    <source>
        <dbReference type="EMBL" id="EEC00214.1"/>
    </source>
</evidence>
<organism>
    <name type="scientific">Ixodes scapularis</name>
    <name type="common">Black-legged tick</name>
    <name type="synonym">Deer tick</name>
    <dbReference type="NCBI Taxonomy" id="6945"/>
    <lineage>
        <taxon>Eukaryota</taxon>
        <taxon>Metazoa</taxon>
        <taxon>Ecdysozoa</taxon>
        <taxon>Arthropoda</taxon>
        <taxon>Chelicerata</taxon>
        <taxon>Arachnida</taxon>
        <taxon>Acari</taxon>
        <taxon>Parasitiformes</taxon>
        <taxon>Ixodida</taxon>
        <taxon>Ixodoidea</taxon>
        <taxon>Ixodidae</taxon>
        <taxon>Ixodinae</taxon>
        <taxon>Ixodes</taxon>
    </lineage>
</organism>
<evidence type="ECO:0000313" key="3">
    <source>
        <dbReference type="Proteomes" id="UP000001555"/>
    </source>
</evidence>
<dbReference type="EnsemblMetazoa" id="ISCW000127-RA">
    <property type="protein sequence ID" value="ISCW000127-PA"/>
    <property type="gene ID" value="ISCW000127"/>
</dbReference>
<dbReference type="EMBL" id="ABJB010300832">
    <property type="status" value="NOT_ANNOTATED_CDS"/>
    <property type="molecule type" value="Genomic_DNA"/>
</dbReference>
<dbReference type="HOGENOM" id="CLU_2925150_0_0_1"/>
<dbReference type="InParanoid" id="B7P0U2"/>
<dbReference type="VEuPathDB" id="VectorBase:ISCW000127"/>
<dbReference type="AlphaFoldDB" id="B7P0U2"/>
<dbReference type="EMBL" id="DS612897">
    <property type="protein sequence ID" value="EEC00214.1"/>
    <property type="molecule type" value="Genomic_DNA"/>
</dbReference>
<reference evidence="1 3" key="1">
    <citation type="submission" date="2008-03" db="EMBL/GenBank/DDBJ databases">
        <title>Annotation of Ixodes scapularis.</title>
        <authorList>
            <consortium name="Ixodes scapularis Genome Project Consortium"/>
            <person name="Caler E."/>
            <person name="Hannick L.I."/>
            <person name="Bidwell S."/>
            <person name="Joardar V."/>
            <person name="Thiagarajan M."/>
            <person name="Amedeo P."/>
            <person name="Galinsky K.J."/>
            <person name="Schobel S."/>
            <person name="Inman J."/>
            <person name="Hostetler J."/>
            <person name="Miller J."/>
            <person name="Hammond M."/>
            <person name="Megy K."/>
            <person name="Lawson D."/>
            <person name="Kodira C."/>
            <person name="Sutton G."/>
            <person name="Meyer J."/>
            <person name="Hill C.A."/>
            <person name="Birren B."/>
            <person name="Nene V."/>
            <person name="Collins F."/>
            <person name="Alarcon-Chaidez F."/>
            <person name="Wikel S."/>
            <person name="Strausberg R."/>
        </authorList>
    </citation>
    <scope>NUCLEOTIDE SEQUENCE [LARGE SCALE GENOMIC DNA]</scope>
    <source>
        <strain evidence="3">Wikel</strain>
        <strain evidence="1">Wikel colony</strain>
    </source>
</reference>
<accession>B7P0U2</accession>
<gene>
    <name evidence="1" type="ORF">IscW_ISCW000127</name>
</gene>
<dbReference type="PaxDb" id="6945-B7P0U2"/>
<keyword evidence="3" id="KW-1185">Reference proteome</keyword>
<reference evidence="2" key="2">
    <citation type="submission" date="2020-05" db="UniProtKB">
        <authorList>
            <consortium name="EnsemblMetazoa"/>
        </authorList>
    </citation>
    <scope>IDENTIFICATION</scope>
    <source>
        <strain evidence="2">wikel</strain>
    </source>
</reference>
<sequence>MAHKEIVVEREQALEKVPHCIFAGRSPRNLTALCNEKEGIAESATVVSPTALSTRCSESSA</sequence>
<proteinExistence type="predicted"/>
<protein>
    <submittedName>
        <fullName evidence="1 2">Uncharacterized protein</fullName>
    </submittedName>
</protein>
<name>B7P0U2_IXOSC</name>